<keyword evidence="2" id="KW-1185">Reference proteome</keyword>
<feature type="compositionally biased region" description="Basic and acidic residues" evidence="1">
    <location>
        <begin position="40"/>
        <end position="80"/>
    </location>
</feature>
<evidence type="ECO:0000313" key="3">
    <source>
        <dbReference type="WBParaSite" id="MhA1_Contig2400.frz3.gene1"/>
    </source>
</evidence>
<reference evidence="3" key="1">
    <citation type="submission" date="2016-11" db="UniProtKB">
        <authorList>
            <consortium name="WormBaseParasite"/>
        </authorList>
    </citation>
    <scope>IDENTIFICATION</scope>
</reference>
<protein>
    <submittedName>
        <fullName evidence="3">KMT2A</fullName>
    </submittedName>
</protein>
<organism evidence="2 3">
    <name type="scientific">Meloidogyne hapla</name>
    <name type="common">Root-knot nematode worm</name>
    <dbReference type="NCBI Taxonomy" id="6305"/>
    <lineage>
        <taxon>Eukaryota</taxon>
        <taxon>Metazoa</taxon>
        <taxon>Ecdysozoa</taxon>
        <taxon>Nematoda</taxon>
        <taxon>Chromadorea</taxon>
        <taxon>Rhabditida</taxon>
        <taxon>Tylenchina</taxon>
        <taxon>Tylenchomorpha</taxon>
        <taxon>Tylenchoidea</taxon>
        <taxon>Meloidogynidae</taxon>
        <taxon>Meloidogyninae</taxon>
        <taxon>Meloidogyne</taxon>
    </lineage>
</organism>
<dbReference type="WBParaSite" id="MhA1_Contig2400.frz3.gene1">
    <property type="protein sequence ID" value="MhA1_Contig2400.frz3.gene1"/>
    <property type="gene ID" value="MhA1_Contig2400.frz3.gene1"/>
</dbReference>
<feature type="compositionally biased region" description="Basic residues" evidence="1">
    <location>
        <begin position="28"/>
        <end position="37"/>
    </location>
</feature>
<evidence type="ECO:0000313" key="2">
    <source>
        <dbReference type="Proteomes" id="UP000095281"/>
    </source>
</evidence>
<name>A0A1I8BIK6_MELHA</name>
<accession>A0A1I8BIK6</accession>
<dbReference type="Proteomes" id="UP000095281">
    <property type="component" value="Unplaced"/>
</dbReference>
<proteinExistence type="predicted"/>
<feature type="region of interest" description="Disordered" evidence="1">
    <location>
        <begin position="28"/>
        <end position="91"/>
    </location>
</feature>
<dbReference type="AlphaFoldDB" id="A0A1I8BIK6"/>
<evidence type="ECO:0000256" key="1">
    <source>
        <dbReference type="SAM" id="MobiDB-lite"/>
    </source>
</evidence>
<sequence>IFCVRFCKWFRARREALLLAMETRRIKRSRSRSHSISHKSSTEKPPKKDEDKFKKEDDNIAGKSLETAESRPELSIDIESKTTNGPPQIISGVHITESKSDKGDSLSLDVEFRPTKASEKSIGGNIQMFGSMRDNGGGGTFSGSGSLGE</sequence>